<evidence type="ECO:0000256" key="1">
    <source>
        <dbReference type="SAM" id="Phobius"/>
    </source>
</evidence>
<feature type="transmembrane region" description="Helical" evidence="1">
    <location>
        <begin position="210"/>
        <end position="226"/>
    </location>
</feature>
<feature type="transmembrane region" description="Helical" evidence="1">
    <location>
        <begin position="182"/>
        <end position="203"/>
    </location>
</feature>
<evidence type="ECO:0000313" key="3">
    <source>
        <dbReference type="Proteomes" id="UP000439522"/>
    </source>
</evidence>
<comment type="caution">
    <text evidence="2">The sequence shown here is derived from an EMBL/GenBank/DDBJ whole genome shotgun (WGS) entry which is preliminary data.</text>
</comment>
<dbReference type="RefSeq" id="WP_160611655.1">
    <property type="nucleotide sequence ID" value="NZ_WTZA01000002.1"/>
</dbReference>
<sequence>MPTTHINNSPASSVRWFVIAAALLQVLIPVLPSLGIGEPIGSQSDDVRTLITPAGWAFSIWGALYTGAFVFAVYQFLPSNTADPLLAKLRWPAAGAFAGNAVWALYTQSFGLSAISAAIIIFTLVCLLRCYRVFSAWDGGFTTAQRWMAVLPLSALAAWLTAATIVNIAASLRFHGVEAGDATPLISAAIVVVGGIIAALALARGCGNPPYALVFLWALSAIYAAGGQRAEAVALAAAVSAVLVVIGAIVGLRRAPSGMWFGVPSGQNR</sequence>
<accession>A0A6I4TI98</accession>
<dbReference type="EMBL" id="WTZA01000002">
    <property type="protein sequence ID" value="MXO75770.1"/>
    <property type="molecule type" value="Genomic_DNA"/>
</dbReference>
<reference evidence="2 3" key="1">
    <citation type="submission" date="2019-12" db="EMBL/GenBank/DDBJ databases">
        <title>Genomic-based taxomic classification of the family Erythrobacteraceae.</title>
        <authorList>
            <person name="Xu L."/>
        </authorList>
    </citation>
    <scope>NUCLEOTIDE SEQUENCE [LARGE SCALE GENOMIC DNA]</scope>
    <source>
        <strain evidence="2 3">100921-2</strain>
    </source>
</reference>
<organism evidence="2 3">
    <name type="scientific">Tsuneonella aeria</name>
    <dbReference type="NCBI Taxonomy" id="1837929"/>
    <lineage>
        <taxon>Bacteria</taxon>
        <taxon>Pseudomonadati</taxon>
        <taxon>Pseudomonadota</taxon>
        <taxon>Alphaproteobacteria</taxon>
        <taxon>Sphingomonadales</taxon>
        <taxon>Erythrobacteraceae</taxon>
        <taxon>Tsuneonella</taxon>
    </lineage>
</organism>
<feature type="transmembrane region" description="Helical" evidence="1">
    <location>
        <begin position="56"/>
        <end position="77"/>
    </location>
</feature>
<keyword evidence="3" id="KW-1185">Reference proteome</keyword>
<name>A0A6I4TI98_9SPHN</name>
<gene>
    <name evidence="2" type="ORF">GRI40_11135</name>
</gene>
<dbReference type="PANTHER" id="PTHR33802:SF1">
    <property type="entry name" value="XK-RELATED PROTEIN"/>
    <property type="match status" value="1"/>
</dbReference>
<keyword evidence="1" id="KW-0812">Transmembrane</keyword>
<feature type="transmembrane region" description="Helical" evidence="1">
    <location>
        <begin position="232"/>
        <end position="252"/>
    </location>
</feature>
<dbReference type="OrthoDB" id="5189031at2"/>
<keyword evidence="1" id="KW-1133">Transmembrane helix</keyword>
<feature type="transmembrane region" description="Helical" evidence="1">
    <location>
        <begin position="146"/>
        <end position="170"/>
    </location>
</feature>
<proteinExistence type="predicted"/>
<dbReference type="PANTHER" id="PTHR33802">
    <property type="entry name" value="SI:CH211-161H7.5-RELATED"/>
    <property type="match status" value="1"/>
</dbReference>
<dbReference type="Proteomes" id="UP000439522">
    <property type="component" value="Unassembled WGS sequence"/>
</dbReference>
<evidence type="ECO:0008006" key="4">
    <source>
        <dbReference type="Google" id="ProtNLM"/>
    </source>
</evidence>
<feature type="transmembrane region" description="Helical" evidence="1">
    <location>
        <begin position="112"/>
        <end position="134"/>
    </location>
</feature>
<feature type="transmembrane region" description="Helical" evidence="1">
    <location>
        <begin position="16"/>
        <end position="36"/>
    </location>
</feature>
<dbReference type="AlphaFoldDB" id="A0A6I4TI98"/>
<keyword evidence="1" id="KW-0472">Membrane</keyword>
<evidence type="ECO:0000313" key="2">
    <source>
        <dbReference type="EMBL" id="MXO75770.1"/>
    </source>
</evidence>
<protein>
    <recommendedName>
        <fullName evidence="4">Tryptophan-rich sensory protein</fullName>
    </recommendedName>
</protein>